<organism evidence="1 2">
    <name type="scientific">Pseudomonas syringae pv. maculicola</name>
    <dbReference type="NCBI Taxonomy" id="59511"/>
    <lineage>
        <taxon>Bacteria</taxon>
        <taxon>Pseudomonadati</taxon>
        <taxon>Pseudomonadota</taxon>
        <taxon>Gammaproteobacteria</taxon>
        <taxon>Pseudomonadales</taxon>
        <taxon>Pseudomonadaceae</taxon>
        <taxon>Pseudomonas</taxon>
    </lineage>
</organism>
<dbReference type="EMBL" id="RBNL01000241">
    <property type="protein sequence ID" value="RMM04755.1"/>
    <property type="molecule type" value="Genomic_DNA"/>
</dbReference>
<gene>
    <name evidence="1" type="ORF">APX70_200185</name>
</gene>
<dbReference type="AlphaFoldDB" id="A0A3M3AWI7"/>
<comment type="caution">
    <text evidence="1">The sequence shown here is derived from an EMBL/GenBank/DDBJ whole genome shotgun (WGS) entry which is preliminary data.</text>
</comment>
<reference evidence="1 2" key="1">
    <citation type="submission" date="2018-08" db="EMBL/GenBank/DDBJ databases">
        <title>Recombination of ecologically and evolutionarily significant loci maintains genetic cohesion in the Pseudomonas syringae species complex.</title>
        <authorList>
            <person name="Dillon M."/>
            <person name="Thakur S."/>
            <person name="Almeida R.N.D."/>
            <person name="Weir B.S."/>
            <person name="Guttman D.S."/>
        </authorList>
    </citation>
    <scope>NUCLEOTIDE SEQUENCE [LARGE SCALE GENOMIC DNA]</scope>
    <source>
        <strain evidence="1 2">88_10</strain>
    </source>
</reference>
<sequence length="49" mass="5271">MPIARLAAFSFCVTGSIGLNFDPATPRQRNALFAYLSVAAGMDRYCTNA</sequence>
<protein>
    <submittedName>
        <fullName evidence="1">Uncharacterized protein</fullName>
    </submittedName>
</protein>
<proteinExistence type="predicted"/>
<evidence type="ECO:0000313" key="1">
    <source>
        <dbReference type="EMBL" id="RMM04755.1"/>
    </source>
</evidence>
<dbReference type="Proteomes" id="UP000282378">
    <property type="component" value="Unassembled WGS sequence"/>
</dbReference>
<accession>A0A3M3AWI7</accession>
<evidence type="ECO:0000313" key="2">
    <source>
        <dbReference type="Proteomes" id="UP000282378"/>
    </source>
</evidence>
<name>A0A3M3AWI7_PSEYM</name>